<feature type="coiled-coil region" evidence="1">
    <location>
        <begin position="35"/>
        <end position="69"/>
    </location>
</feature>
<evidence type="ECO:0000259" key="2">
    <source>
        <dbReference type="PROSITE" id="PS50192"/>
    </source>
</evidence>
<dbReference type="InterPro" id="IPR000727">
    <property type="entry name" value="T_SNARE_dom"/>
</dbReference>
<protein>
    <submittedName>
        <fullName evidence="4">Synaptosomal-associated protein 25-like</fullName>
    </submittedName>
</protein>
<dbReference type="GO" id="GO:0005484">
    <property type="term" value="F:SNAP receptor activity"/>
    <property type="evidence" value="ECO:0007669"/>
    <property type="project" value="TreeGrafter"/>
</dbReference>
<evidence type="ECO:0000313" key="3">
    <source>
        <dbReference type="Proteomes" id="UP000515154"/>
    </source>
</evidence>
<gene>
    <name evidence="4" type="primary">LOC115228253</name>
</gene>
<organism evidence="3 4">
    <name type="scientific">Octopus sinensis</name>
    <name type="common">East Asian common octopus</name>
    <dbReference type="NCBI Taxonomy" id="2607531"/>
    <lineage>
        <taxon>Eukaryota</taxon>
        <taxon>Metazoa</taxon>
        <taxon>Spiralia</taxon>
        <taxon>Lophotrochozoa</taxon>
        <taxon>Mollusca</taxon>
        <taxon>Cephalopoda</taxon>
        <taxon>Coleoidea</taxon>
        <taxon>Octopodiformes</taxon>
        <taxon>Octopoda</taxon>
        <taxon>Incirrata</taxon>
        <taxon>Octopodidae</taxon>
        <taxon>Octopus</taxon>
    </lineage>
</organism>
<dbReference type="SUPFAM" id="SSF58038">
    <property type="entry name" value="SNARE fusion complex"/>
    <property type="match status" value="2"/>
</dbReference>
<dbReference type="PROSITE" id="PS50192">
    <property type="entry name" value="T_SNARE"/>
    <property type="match status" value="2"/>
</dbReference>
<feature type="domain" description="T-SNARE coiled-coil homology" evidence="2">
    <location>
        <begin position="12"/>
        <end position="66"/>
    </location>
</feature>
<dbReference type="Gene3D" id="1.20.5.110">
    <property type="match status" value="2"/>
</dbReference>
<dbReference type="GO" id="GO:0019905">
    <property type="term" value="F:syntaxin binding"/>
    <property type="evidence" value="ECO:0007669"/>
    <property type="project" value="TreeGrafter"/>
</dbReference>
<dbReference type="PANTHER" id="PTHR19305">
    <property type="entry name" value="SYNAPTOSOMAL ASSOCIATED PROTEIN"/>
    <property type="match status" value="1"/>
</dbReference>
<dbReference type="GO" id="GO:0031201">
    <property type="term" value="C:SNARE complex"/>
    <property type="evidence" value="ECO:0007669"/>
    <property type="project" value="TreeGrafter"/>
</dbReference>
<accession>A0A6P7TR76</accession>
<evidence type="ECO:0000256" key="1">
    <source>
        <dbReference type="SAM" id="Coils"/>
    </source>
</evidence>
<proteinExistence type="predicted"/>
<dbReference type="KEGG" id="osn:115228253"/>
<reference evidence="4" key="1">
    <citation type="submission" date="2025-08" db="UniProtKB">
        <authorList>
            <consortium name="RefSeq"/>
        </authorList>
    </citation>
    <scope>IDENTIFICATION</scope>
</reference>
<dbReference type="SMART" id="SM00397">
    <property type="entry name" value="t_SNARE"/>
    <property type="match status" value="2"/>
</dbReference>
<dbReference type="GO" id="GO:0016082">
    <property type="term" value="P:synaptic vesicle priming"/>
    <property type="evidence" value="ECO:0007669"/>
    <property type="project" value="TreeGrafter"/>
</dbReference>
<evidence type="ECO:0000313" key="4">
    <source>
        <dbReference type="RefSeq" id="XP_029654744.1"/>
    </source>
</evidence>
<dbReference type="RefSeq" id="XP_029654744.1">
    <property type="nucleotide sequence ID" value="XM_029798884.1"/>
</dbReference>
<name>A0A6P7TR76_9MOLL</name>
<dbReference type="AlphaFoldDB" id="A0A6P7TR76"/>
<keyword evidence="3" id="KW-1185">Reference proteome</keyword>
<feature type="domain" description="T-SNARE coiled-coil homology" evidence="2">
    <location>
        <begin position="83"/>
        <end position="145"/>
    </location>
</feature>
<keyword evidence="1" id="KW-0175">Coiled coil</keyword>
<dbReference type="GO" id="GO:0098793">
    <property type="term" value="C:presynapse"/>
    <property type="evidence" value="ECO:0007669"/>
    <property type="project" value="GOC"/>
</dbReference>
<dbReference type="GO" id="GO:0031629">
    <property type="term" value="P:synaptic vesicle fusion to presynaptic active zone membrane"/>
    <property type="evidence" value="ECO:0007669"/>
    <property type="project" value="TreeGrafter"/>
</dbReference>
<dbReference type="Proteomes" id="UP000515154">
    <property type="component" value="Unplaced"/>
</dbReference>
<dbReference type="GO" id="GO:0005886">
    <property type="term" value="C:plasma membrane"/>
    <property type="evidence" value="ECO:0007669"/>
    <property type="project" value="TreeGrafter"/>
</dbReference>
<dbReference type="PANTHER" id="PTHR19305:SF14">
    <property type="entry name" value="SYNAPTOSOMAL-ASSOCIATED PROTEIN-RELATED"/>
    <property type="match status" value="1"/>
</dbReference>
<sequence length="148" mass="16912">MSHLETFALSLQSTRRMVENSNKSKDAGIRTLVMLDEQGEQLDKIEENMQRVNRGIEDAEKNLEGLEKCCGLFVLPWKNLTNDQRETQMEENIGEVMGVMTNLRNMAIDIGAEFKSQNKQITRINNMAISNEARVELANKRANKILKN</sequence>